<evidence type="ECO:0000256" key="4">
    <source>
        <dbReference type="ARBA" id="ARBA00022801"/>
    </source>
</evidence>
<keyword evidence="5" id="KW-1133">Transmembrane helix</keyword>
<dbReference type="PANTHER" id="PTHR14969:SF62">
    <property type="entry name" value="DECAPRENYLPHOSPHORYL-5-PHOSPHORIBOSE PHOSPHATASE RV3807C-RELATED"/>
    <property type="match status" value="1"/>
</dbReference>
<dbReference type="EMBL" id="FXAR01000003">
    <property type="protein sequence ID" value="SMG20143.1"/>
    <property type="molecule type" value="Genomic_DNA"/>
</dbReference>
<gene>
    <name evidence="8" type="ORF">GX356_03365</name>
    <name evidence="9" type="ORF">SAMN06295981_1067</name>
</gene>
<evidence type="ECO:0000313" key="11">
    <source>
        <dbReference type="Proteomes" id="UP000568696"/>
    </source>
</evidence>
<dbReference type="OrthoDB" id="4333485at2"/>
<reference evidence="10" key="1">
    <citation type="submission" date="2017-04" db="EMBL/GenBank/DDBJ databases">
        <authorList>
            <person name="Varghese N."/>
            <person name="Submissions S."/>
        </authorList>
    </citation>
    <scope>NUCLEOTIDE SEQUENCE [LARGE SCALE GENOMIC DNA]</scope>
    <source>
        <strain evidence="10">VDS</strain>
    </source>
</reference>
<protein>
    <submittedName>
        <fullName evidence="9">5'-phosphoribosyl-monophospho-decaprenol phosphatase</fullName>
    </submittedName>
    <submittedName>
        <fullName evidence="8">Phosphatase PAP2 family protein</fullName>
    </submittedName>
</protein>
<keyword evidence="4" id="KW-0378">Hydrolase</keyword>
<keyword evidence="10" id="KW-1185">Reference proteome</keyword>
<feature type="domain" description="Phosphatidic acid phosphatase type 2/haloperoxidase" evidence="7">
    <location>
        <begin position="55"/>
        <end position="161"/>
    </location>
</feature>
<evidence type="ECO:0000313" key="10">
    <source>
        <dbReference type="Proteomes" id="UP000193309"/>
    </source>
</evidence>
<dbReference type="Proteomes" id="UP000568696">
    <property type="component" value="Unassembled WGS sequence"/>
</dbReference>
<proteinExistence type="predicted"/>
<reference evidence="9" key="2">
    <citation type="submission" date="2017-04" db="EMBL/GenBank/DDBJ databases">
        <authorList>
            <person name="Afonso C.L."/>
            <person name="Miller P.J."/>
            <person name="Scott M.A."/>
            <person name="Spackman E."/>
            <person name="Goraichik I."/>
            <person name="Dimitrov K.M."/>
            <person name="Suarez D.L."/>
            <person name="Swayne D.E."/>
        </authorList>
    </citation>
    <scope>NUCLEOTIDE SEQUENCE [LARGE SCALE GENOMIC DNA]</scope>
    <source>
        <strain evidence="9">VDS</strain>
    </source>
</reference>
<keyword evidence="2" id="KW-1003">Cell membrane</keyword>
<dbReference type="EMBL" id="JAAYSN010000083">
    <property type="protein sequence ID" value="NLP38748.1"/>
    <property type="molecule type" value="Genomic_DNA"/>
</dbReference>
<evidence type="ECO:0000259" key="7">
    <source>
        <dbReference type="SMART" id="SM00014"/>
    </source>
</evidence>
<evidence type="ECO:0000256" key="6">
    <source>
        <dbReference type="ARBA" id="ARBA00023136"/>
    </source>
</evidence>
<evidence type="ECO:0000256" key="3">
    <source>
        <dbReference type="ARBA" id="ARBA00022692"/>
    </source>
</evidence>
<dbReference type="InterPro" id="IPR000326">
    <property type="entry name" value="PAP2/HPO"/>
</dbReference>
<keyword evidence="3" id="KW-0812">Transmembrane</keyword>
<name>A0A1X7IYR0_9CORY</name>
<dbReference type="Gene3D" id="1.20.144.10">
    <property type="entry name" value="Phosphatidic acid phosphatase type 2/haloperoxidase"/>
    <property type="match status" value="1"/>
</dbReference>
<dbReference type="GO" id="GO:0016787">
    <property type="term" value="F:hydrolase activity"/>
    <property type="evidence" value="ECO:0007669"/>
    <property type="project" value="UniProtKB-KW"/>
</dbReference>
<dbReference type="InterPro" id="IPR036938">
    <property type="entry name" value="PAP2/HPO_sf"/>
</dbReference>
<keyword evidence="6" id="KW-0472">Membrane</keyword>
<organism evidence="9 10">
    <name type="scientific">Corynebacterium pollutisoli</name>
    <dbReference type="NCBI Taxonomy" id="1610489"/>
    <lineage>
        <taxon>Bacteria</taxon>
        <taxon>Bacillati</taxon>
        <taxon>Actinomycetota</taxon>
        <taxon>Actinomycetes</taxon>
        <taxon>Mycobacteriales</taxon>
        <taxon>Corynebacteriaceae</taxon>
        <taxon>Corynebacterium</taxon>
    </lineage>
</organism>
<dbReference type="CDD" id="cd01610">
    <property type="entry name" value="PAP2_like"/>
    <property type="match status" value="1"/>
</dbReference>
<dbReference type="GO" id="GO:0005886">
    <property type="term" value="C:plasma membrane"/>
    <property type="evidence" value="ECO:0007669"/>
    <property type="project" value="UniProtKB-SubCell"/>
</dbReference>
<dbReference type="SUPFAM" id="SSF48317">
    <property type="entry name" value="Acid phosphatase/Vanadium-dependent haloperoxidase"/>
    <property type="match status" value="1"/>
</dbReference>
<evidence type="ECO:0000256" key="1">
    <source>
        <dbReference type="ARBA" id="ARBA00004651"/>
    </source>
</evidence>
<accession>A0A1X7IYR0</accession>
<dbReference type="Proteomes" id="UP000193309">
    <property type="component" value="Unassembled WGS sequence"/>
</dbReference>
<evidence type="ECO:0000313" key="9">
    <source>
        <dbReference type="EMBL" id="SMG20143.1"/>
    </source>
</evidence>
<dbReference type="Pfam" id="PF01569">
    <property type="entry name" value="PAP2"/>
    <property type="match status" value="1"/>
</dbReference>
<dbReference type="RefSeq" id="WP_085549212.1">
    <property type="nucleotide sequence ID" value="NZ_FXAR01000003.1"/>
</dbReference>
<sequence>MSNREVDLLVRVQDALVDKPGVIPTATALSHFGEHALGWFALSGAGAVADERRRRRWLALGASAFTAHAASVVIKRIVRRTRPHDPRIRVGVGTPSRLSFPSSHATSTTAALVSLSDLTGSKAPLLGIPVMMLSRMVLGVHYPTDTLAGAVLGATTAKVITAIERKSA</sequence>
<dbReference type="SMART" id="SM00014">
    <property type="entry name" value="acidPPc"/>
    <property type="match status" value="1"/>
</dbReference>
<dbReference type="PANTHER" id="PTHR14969">
    <property type="entry name" value="SPHINGOSINE-1-PHOSPHATE PHOSPHOHYDROLASE"/>
    <property type="match status" value="1"/>
</dbReference>
<evidence type="ECO:0000256" key="5">
    <source>
        <dbReference type="ARBA" id="ARBA00022989"/>
    </source>
</evidence>
<dbReference type="AlphaFoldDB" id="A0A1X7IYR0"/>
<evidence type="ECO:0000256" key="2">
    <source>
        <dbReference type="ARBA" id="ARBA00022475"/>
    </source>
</evidence>
<reference evidence="8 11" key="3">
    <citation type="journal article" date="2020" name="Biotechnol. Biofuels">
        <title>New insights from the biogas microbiome by comprehensive genome-resolved metagenomics of nearly 1600 species originating from multiple anaerobic digesters.</title>
        <authorList>
            <person name="Campanaro S."/>
            <person name="Treu L."/>
            <person name="Rodriguez-R L.M."/>
            <person name="Kovalovszki A."/>
            <person name="Ziels R.M."/>
            <person name="Maus I."/>
            <person name="Zhu X."/>
            <person name="Kougias P.G."/>
            <person name="Basile A."/>
            <person name="Luo G."/>
            <person name="Schluter A."/>
            <person name="Konstantinidis K.T."/>
            <person name="Angelidaki I."/>
        </authorList>
    </citation>
    <scope>NUCLEOTIDE SEQUENCE [LARGE SCALE GENOMIC DNA]</scope>
    <source>
        <strain evidence="8">AS23ysBPME_344</strain>
    </source>
</reference>
<evidence type="ECO:0000313" key="8">
    <source>
        <dbReference type="EMBL" id="NLP38748.1"/>
    </source>
</evidence>
<dbReference type="STRING" id="1610489.SAMN06295981_1067"/>
<comment type="subcellular location">
    <subcellularLocation>
        <location evidence="1">Cell membrane</location>
        <topology evidence="1">Multi-pass membrane protein</topology>
    </subcellularLocation>
</comment>